<evidence type="ECO:0000313" key="2">
    <source>
        <dbReference type="EnsemblMetazoa" id="Aqu2.1.35989_001"/>
    </source>
</evidence>
<dbReference type="Gene3D" id="3.90.215.10">
    <property type="entry name" value="Gamma Fibrinogen, chain A, domain 1"/>
    <property type="match status" value="1"/>
</dbReference>
<keyword evidence="1" id="KW-1133">Transmembrane helix</keyword>
<reference evidence="2" key="1">
    <citation type="submission" date="2017-05" db="UniProtKB">
        <authorList>
            <consortium name="EnsemblMetazoa"/>
        </authorList>
    </citation>
    <scope>IDENTIFICATION</scope>
</reference>
<name>A0A1X7V866_AMPQE</name>
<dbReference type="NCBIfam" id="NF040941">
    <property type="entry name" value="GGGWT_bact"/>
    <property type="match status" value="1"/>
</dbReference>
<proteinExistence type="predicted"/>
<feature type="transmembrane region" description="Helical" evidence="1">
    <location>
        <begin position="45"/>
        <end position="68"/>
    </location>
</feature>
<dbReference type="AlphaFoldDB" id="A0A1X7V866"/>
<dbReference type="InterPro" id="IPR036056">
    <property type="entry name" value="Fibrinogen-like_C"/>
</dbReference>
<evidence type="ECO:0000256" key="1">
    <source>
        <dbReference type="SAM" id="Phobius"/>
    </source>
</evidence>
<evidence type="ECO:0008006" key="3">
    <source>
        <dbReference type="Google" id="ProtNLM"/>
    </source>
</evidence>
<protein>
    <recommendedName>
        <fullName evidence="3">Fibrinogen C-terminal domain-containing protein</fullName>
    </recommendedName>
</protein>
<dbReference type="SUPFAM" id="SSF56496">
    <property type="entry name" value="Fibrinogen C-terminal domain-like"/>
    <property type="match status" value="1"/>
</dbReference>
<organism evidence="2">
    <name type="scientific">Amphimedon queenslandica</name>
    <name type="common">Sponge</name>
    <dbReference type="NCBI Taxonomy" id="400682"/>
    <lineage>
        <taxon>Eukaryota</taxon>
        <taxon>Metazoa</taxon>
        <taxon>Porifera</taxon>
        <taxon>Demospongiae</taxon>
        <taxon>Heteroscleromorpha</taxon>
        <taxon>Haplosclerida</taxon>
        <taxon>Niphatidae</taxon>
        <taxon>Amphimedon</taxon>
    </lineage>
</organism>
<dbReference type="InParanoid" id="A0A1X7V866"/>
<sequence>MEKTKEVYEVNELQEYDEDKGYEPFVNNIVNSSMQKPFLPLPAKIGLACIILVGFLILLAILVLQIIAVTKPSDAQPPVCTCSCPSVGATSGTTGPAPNCSIVPNDWSDVVQSDINIVKKVLQTQVSKLVNASDDAAGKIDDIRSFAEIQTDKCMNNTMDVGKILETTGNSAQKLVNIVNTLSNLQDTGTSTAGVADSILLVAQELLELHNDSSALPTSCKQIKEQQPNSPSGVYILAATDGTSTYNTYCNMGQLCGSGGGWTRLAYLDMSDSTQSCPSGFRLYQSGSVRACGRPVSSVGSCVSVQYPSNGLRYSQICGQVLGYQFGSTNAIGVSTTNINSYYVDGVSITRGSPRQHVWTLMAGLYESHPDVIHNCPCGGATKAIPSFIGTNYFCESGNPTTGWSSSLYLSDPLWDGQGCGSLEGNCCGVAGLPWFHRDYATQSFNDYLEMRVCGDQDTYNEDNPVAFYEIYVK</sequence>
<dbReference type="EnsemblMetazoa" id="Aqu2.1.35989_001">
    <property type="protein sequence ID" value="Aqu2.1.35989_001"/>
    <property type="gene ID" value="Aqu2.1.35989"/>
</dbReference>
<accession>A0A1X7V866</accession>
<dbReference type="InterPro" id="IPR014716">
    <property type="entry name" value="Fibrinogen_a/b/g_C_1"/>
</dbReference>
<keyword evidence="1" id="KW-0812">Transmembrane</keyword>
<keyword evidence="1" id="KW-0472">Membrane</keyword>
<dbReference type="OrthoDB" id="5971203at2759"/>